<dbReference type="AlphaFoldDB" id="A0A2N3Y6P0"/>
<organism evidence="3 4">
    <name type="scientific">Saccharopolyspora spinosa</name>
    <dbReference type="NCBI Taxonomy" id="60894"/>
    <lineage>
        <taxon>Bacteria</taxon>
        <taxon>Bacillati</taxon>
        <taxon>Actinomycetota</taxon>
        <taxon>Actinomycetes</taxon>
        <taxon>Pseudonocardiales</taxon>
        <taxon>Pseudonocardiaceae</taxon>
        <taxon>Saccharopolyspora</taxon>
    </lineage>
</organism>
<evidence type="ECO:0000259" key="2">
    <source>
        <dbReference type="Pfam" id="PF13699"/>
    </source>
</evidence>
<dbReference type="Proteomes" id="UP000233786">
    <property type="component" value="Unassembled WGS sequence"/>
</dbReference>
<reference evidence="3" key="1">
    <citation type="submission" date="2017-12" db="EMBL/GenBank/DDBJ databases">
        <title>Sequencing the genomes of 1000 Actinobacteria strains.</title>
        <authorList>
            <person name="Klenk H.-P."/>
        </authorList>
    </citation>
    <scope>NUCLEOTIDE SEQUENCE [LARGE SCALE GENOMIC DNA]</scope>
    <source>
        <strain evidence="3">DSM 44228</strain>
    </source>
</reference>
<name>A0A2N3Y6P0_SACSN</name>
<comment type="caution">
    <text evidence="3">The sequence shown here is derived from an EMBL/GenBank/DDBJ whole genome shotgun (WGS) entry which is preliminary data.</text>
</comment>
<feature type="domain" description="eCIS core" evidence="2">
    <location>
        <begin position="19"/>
        <end position="56"/>
    </location>
</feature>
<protein>
    <submittedName>
        <fullName evidence="3">Uncharacterized protein DUF4157</fullName>
    </submittedName>
</protein>
<evidence type="ECO:0000313" key="4">
    <source>
        <dbReference type="Proteomes" id="UP000233786"/>
    </source>
</evidence>
<dbReference type="EMBL" id="PJNB01000001">
    <property type="protein sequence ID" value="PKW18541.1"/>
    <property type="molecule type" value="Genomic_DNA"/>
</dbReference>
<proteinExistence type="predicted"/>
<keyword evidence="4" id="KW-1185">Reference proteome</keyword>
<dbReference type="Pfam" id="PF13699">
    <property type="entry name" value="eCIS_core"/>
    <property type="match status" value="1"/>
</dbReference>
<dbReference type="RefSeq" id="WP_010309908.1">
    <property type="nucleotide sequence ID" value="NZ_CP061007.1"/>
</dbReference>
<accession>A0A2N3Y6P0</accession>
<sequence length="81" mass="8562">MHGEVATAWILEGTAGGVPLEAAVQAEMERLFAADFSGIRVCHDAEADLAARRAGAARPPSTSCSSPPQPEQIQISQWEES</sequence>
<evidence type="ECO:0000313" key="3">
    <source>
        <dbReference type="EMBL" id="PKW18541.1"/>
    </source>
</evidence>
<gene>
    <name evidence="3" type="ORF">A8926_6636</name>
</gene>
<feature type="region of interest" description="Disordered" evidence="1">
    <location>
        <begin position="52"/>
        <end position="81"/>
    </location>
</feature>
<evidence type="ECO:0000256" key="1">
    <source>
        <dbReference type="SAM" id="MobiDB-lite"/>
    </source>
</evidence>
<dbReference type="InterPro" id="IPR025295">
    <property type="entry name" value="eCIS_core_dom"/>
</dbReference>